<evidence type="ECO:0000313" key="4">
    <source>
        <dbReference type="EMBL" id="GLX79136.1"/>
    </source>
</evidence>
<evidence type="ECO:0000313" key="5">
    <source>
        <dbReference type="Proteomes" id="UP001157186"/>
    </source>
</evidence>
<dbReference type="RefSeq" id="WP_284245033.1">
    <property type="nucleotide sequence ID" value="NZ_BSST01000001.1"/>
</dbReference>
<comment type="caution">
    <text evidence="4">The sequence shown here is derived from an EMBL/GenBank/DDBJ whole genome shotgun (WGS) entry which is preliminary data.</text>
</comment>
<evidence type="ECO:0000256" key="1">
    <source>
        <dbReference type="ARBA" id="ARBA00022741"/>
    </source>
</evidence>
<organism evidence="4 5">
    <name type="scientific">Thalassotalea insulae</name>
    <dbReference type="NCBI Taxonomy" id="2056778"/>
    <lineage>
        <taxon>Bacteria</taxon>
        <taxon>Pseudomonadati</taxon>
        <taxon>Pseudomonadota</taxon>
        <taxon>Gammaproteobacteria</taxon>
        <taxon>Alteromonadales</taxon>
        <taxon>Colwelliaceae</taxon>
        <taxon>Thalassotalea</taxon>
    </lineage>
</organism>
<protein>
    <submittedName>
        <fullName evidence="4">Cell wall phosphotransferase</fullName>
    </submittedName>
</protein>
<dbReference type="PANTHER" id="PTHR33540">
    <property type="entry name" value="TRNA THREONYLCARBAMOYLADENOSINE BIOSYNTHESIS PROTEIN TSAE"/>
    <property type="match status" value="1"/>
</dbReference>
<dbReference type="PANTHER" id="PTHR33540:SF1">
    <property type="entry name" value="N-ACETYLMURAMATE_N-ACETYLGLUCOSAMINE KINASE"/>
    <property type="match status" value="1"/>
</dbReference>
<evidence type="ECO:0000256" key="2">
    <source>
        <dbReference type="ARBA" id="ARBA00022840"/>
    </source>
</evidence>
<reference evidence="4 5" key="1">
    <citation type="submission" date="2023-03" db="EMBL/GenBank/DDBJ databases">
        <title>Draft genome sequence of Thalassotalea insulae KCTC 62186T.</title>
        <authorList>
            <person name="Sawabe T."/>
        </authorList>
    </citation>
    <scope>NUCLEOTIDE SEQUENCE [LARGE SCALE GENOMIC DNA]</scope>
    <source>
        <strain evidence="4 5">KCTC 62186</strain>
    </source>
</reference>
<dbReference type="SUPFAM" id="SSF56112">
    <property type="entry name" value="Protein kinase-like (PK-like)"/>
    <property type="match status" value="1"/>
</dbReference>
<dbReference type="Proteomes" id="UP001157186">
    <property type="component" value="Unassembled WGS sequence"/>
</dbReference>
<keyword evidence="1" id="KW-0547">Nucleotide-binding</keyword>
<dbReference type="Gene3D" id="3.90.1200.10">
    <property type="match status" value="1"/>
</dbReference>
<feature type="domain" description="Aminoglycoside phosphotransferase" evidence="3">
    <location>
        <begin position="28"/>
        <end position="248"/>
    </location>
</feature>
<evidence type="ECO:0000259" key="3">
    <source>
        <dbReference type="Pfam" id="PF01636"/>
    </source>
</evidence>
<dbReference type="InterPro" id="IPR011009">
    <property type="entry name" value="Kinase-like_dom_sf"/>
</dbReference>
<keyword evidence="5" id="KW-1185">Reference proteome</keyword>
<dbReference type="Gene3D" id="3.30.200.20">
    <property type="entry name" value="Phosphorylase Kinase, domain 1"/>
    <property type="match status" value="1"/>
</dbReference>
<dbReference type="Pfam" id="PF01636">
    <property type="entry name" value="APH"/>
    <property type="match status" value="1"/>
</dbReference>
<keyword evidence="2" id="KW-0067">ATP-binding</keyword>
<dbReference type="EMBL" id="BSST01000001">
    <property type="protein sequence ID" value="GLX79136.1"/>
    <property type="molecule type" value="Genomic_DNA"/>
</dbReference>
<proteinExistence type="predicted"/>
<dbReference type="InterPro" id="IPR002575">
    <property type="entry name" value="Aminoglycoside_PTrfase"/>
</dbReference>
<accession>A0ABQ6GT60</accession>
<gene>
    <name evidence="4" type="ORF">tinsulaeT_24760</name>
</gene>
<sequence>MVDKRKQQLSQWLADTFSITSIELDDMSGDAGFRRYFRFINDNQSFIAVDAPGDKCNNAAFIDIAQRLQAVDINVPEVIAFEPRQGFICLTDLGDCLLADVLTEKSMMSYYQQAMQLLPEMAQVTSEQLPLYDQAFIQRELDIFPQWLINQHLSITLSAAQQQKLQFCFDELIDNALAQPQVFMHRDFHSRNIMLVGEQLALIDFQDAVQGPVTYDIVSLLRDCYVKWPAEQVDKLLRQYIELMEQRALVPSYSYSQWQRWFDLMGLQRHIKAAGIFARLYHRDGKPGYLADIPLTLSYIVDIAAKYPTLNFLRELVQQQLVPSLAIKN</sequence>
<name>A0ABQ6GT60_9GAMM</name>